<organism evidence="1">
    <name type="scientific">Siphoviridae sp. ctjel6</name>
    <dbReference type="NCBI Taxonomy" id="2826440"/>
    <lineage>
        <taxon>Viruses</taxon>
        <taxon>Duplodnaviria</taxon>
        <taxon>Heunggongvirae</taxon>
        <taxon>Uroviricota</taxon>
        <taxon>Caudoviricetes</taxon>
    </lineage>
</organism>
<dbReference type="InterPro" id="IPR027417">
    <property type="entry name" value="P-loop_NTPase"/>
</dbReference>
<dbReference type="EMBL" id="BK015086">
    <property type="protein sequence ID" value="DAD90412.1"/>
    <property type="molecule type" value="Genomic_DNA"/>
</dbReference>
<accession>A0A8S5N7E3</accession>
<reference evidence="1" key="1">
    <citation type="journal article" date="2021" name="Proc. Natl. Acad. Sci. U.S.A.">
        <title>A Catalog of Tens of Thousands of Viruses from Human Metagenomes Reveals Hidden Associations with Chronic Diseases.</title>
        <authorList>
            <person name="Tisza M.J."/>
            <person name="Buck C.B."/>
        </authorList>
    </citation>
    <scope>NUCLEOTIDE SEQUENCE</scope>
    <source>
        <strain evidence="1">Ctjel6</strain>
    </source>
</reference>
<name>A0A8S5N7E3_9CAUD</name>
<evidence type="ECO:0000313" key="1">
    <source>
        <dbReference type="EMBL" id="DAD90412.1"/>
    </source>
</evidence>
<protein>
    <submittedName>
        <fullName evidence="1">Large Terminase</fullName>
    </submittedName>
</protein>
<proteinExistence type="predicted"/>
<dbReference type="Gene3D" id="3.40.50.300">
    <property type="entry name" value="P-loop containing nucleotide triphosphate hydrolases"/>
    <property type="match status" value="1"/>
</dbReference>
<sequence length="478" mass="51716">MAPVELPGGLTAAYATLRNPERPSLGPVVAEVSRRVRGRELMPWQAYFADVLCEIDPEHPGEWWYKKAIVCVPRQAGKSDVIGAIHTHRLLAFADHRAVMTAQTGKDAGKRWRSYVEDIPDVDESGVTVMRGKGAERLTYDKTGSYLEPFPPTDAAIHGDAIDDCSVDEAWAYTIEQGATIQAAVRPAQATRPLSQFLLLSTRGSEAASGGWLDSEIAAGRAAVADPGSRTLYLEFSADPAVADKDPYSDEALAFHPAIGHTQSLRRLRDLASGLPLAEWRRAFLNLPTEGDASAVIDVAVWTGLALDEAPARPRPADTVIAYDVARDNTAATIAAAWLDADGDPITAVVWSSADVRDLDGYLRRLWADGYRRIVADPTGPTRLIAETLLDDGIGRLGAYTDYQDACQELIDRTRTGTVRHVQSAAVVAAIQAARPRVTSRGTDFDAAKSDGPIDALRATALAVHEARQLSKPTMQMW</sequence>